<dbReference type="InterPro" id="IPR022398">
    <property type="entry name" value="Peptidase_S8_His-AS"/>
</dbReference>
<dbReference type="InterPro" id="IPR034204">
    <property type="entry name" value="PfSUB1-like_cat_dom"/>
</dbReference>
<feature type="active site" description="Charge relay system" evidence="5">
    <location>
        <position position="170"/>
    </location>
</feature>
<dbReference type="Gene3D" id="3.40.50.200">
    <property type="entry name" value="Peptidase S8/S53 domain"/>
    <property type="match status" value="1"/>
</dbReference>
<dbReference type="SUPFAM" id="SSF52743">
    <property type="entry name" value="Subtilisin-like"/>
    <property type="match status" value="1"/>
</dbReference>
<protein>
    <submittedName>
        <fullName evidence="9">S8 family serine peptidase</fullName>
    </submittedName>
</protein>
<dbReference type="EMBL" id="JAGETV010000029">
    <property type="protein sequence ID" value="MBO1928201.1"/>
    <property type="molecule type" value="Genomic_DNA"/>
</dbReference>
<dbReference type="CDD" id="cd07473">
    <property type="entry name" value="Peptidases_S8_Subtilisin_like"/>
    <property type="match status" value="1"/>
</dbReference>
<evidence type="ECO:0000256" key="5">
    <source>
        <dbReference type="PROSITE-ProRule" id="PRU01240"/>
    </source>
</evidence>
<evidence type="ECO:0000256" key="3">
    <source>
        <dbReference type="ARBA" id="ARBA00022801"/>
    </source>
</evidence>
<evidence type="ECO:0000259" key="8">
    <source>
        <dbReference type="Pfam" id="PF00082"/>
    </source>
</evidence>
<dbReference type="InterPro" id="IPR036852">
    <property type="entry name" value="Peptidase_S8/S53_dom_sf"/>
</dbReference>
<dbReference type="InterPro" id="IPR051048">
    <property type="entry name" value="Peptidase_S8/S53_subtilisin"/>
</dbReference>
<dbReference type="InterPro" id="IPR015500">
    <property type="entry name" value="Peptidase_S8_subtilisin-rel"/>
</dbReference>
<keyword evidence="3 5" id="KW-0378">Hydrolase</keyword>
<sequence>MFSKYMIFSMVLITSLSVQTIHAAGSVANPLKLSGSTLNFKPKIIMIKFADALPSRSVQKFLLRQNLKIEFQSDLVPNLVFVEIPEARSLEGLKKWLSASPLVEFVEIDSEISASVDPEFGKQYYLDNIGQQVPQANGTEGVTGEDIGLLEALSSRSEQSQEAIVVAVIDSGVAISHPDLQPNIWVNLDENDSNGDGYVGDLHGYNFVDGNTDVTDQNGHGTHVAGVIGAQSNNGLGIHGIADGKVKIMALKVLDENGSGNLSDAANALEYAIKNGAKISNNSYGGATESAVLTAMIESSPEHLFVAAAGNSGANLDSSLFGLSLLSSNSYPASATSENILSVAAIDNQGNLADYSNYGNESVDIAAFGTDVYSTIPGGYAYMSGTSMASPVVTGIAAYLSHLYPNKTAKELKEAIMLGGVPNTNYSGKLVSGNRADLYQSIEFLEGAYTPETDSGDATGDNNPLLGIGLLGL</sequence>
<dbReference type="RefSeq" id="WP_208150816.1">
    <property type="nucleotide sequence ID" value="NZ_JAGETV010000029.1"/>
</dbReference>
<feature type="chain" id="PRO_5046857900" evidence="7">
    <location>
        <begin position="24"/>
        <end position="473"/>
    </location>
</feature>
<keyword evidence="4 5" id="KW-0720">Serine protease</keyword>
<dbReference type="Pfam" id="PF00082">
    <property type="entry name" value="Peptidase_S8"/>
    <property type="match status" value="1"/>
</dbReference>
<dbReference type="InterPro" id="IPR000209">
    <property type="entry name" value="Peptidase_S8/S53_dom"/>
</dbReference>
<dbReference type="PROSITE" id="PS00137">
    <property type="entry name" value="SUBTILASE_HIS"/>
    <property type="match status" value="1"/>
</dbReference>
<reference evidence="9 10" key="1">
    <citation type="submission" date="2021-03" db="EMBL/GenBank/DDBJ databases">
        <title>Thiomicrorhabdus sp.nov.,novel sulfur-oxidizing bacteria isolated from coastal sediment.</title>
        <authorList>
            <person name="Liu X."/>
        </authorList>
    </citation>
    <scope>NUCLEOTIDE SEQUENCE [LARGE SCALE GENOMIC DNA]</scope>
    <source>
        <strain evidence="9 10">6S2-11</strain>
    </source>
</reference>
<evidence type="ECO:0000313" key="10">
    <source>
        <dbReference type="Proteomes" id="UP000664835"/>
    </source>
</evidence>
<name>A0ABS3Q7B8_9GAMM</name>
<dbReference type="PROSITE" id="PS00136">
    <property type="entry name" value="SUBTILASE_ASP"/>
    <property type="match status" value="1"/>
</dbReference>
<feature type="active site" description="Charge relay system" evidence="5">
    <location>
        <position position="387"/>
    </location>
</feature>
<evidence type="ECO:0000256" key="6">
    <source>
        <dbReference type="RuleBase" id="RU003355"/>
    </source>
</evidence>
<feature type="domain" description="Peptidase S8/S53" evidence="8">
    <location>
        <begin position="163"/>
        <end position="417"/>
    </location>
</feature>
<evidence type="ECO:0000256" key="2">
    <source>
        <dbReference type="ARBA" id="ARBA00022670"/>
    </source>
</evidence>
<organism evidence="9 10">
    <name type="scientific">Thiomicrorhabdus marina</name>
    <dbReference type="NCBI Taxonomy" id="2818442"/>
    <lineage>
        <taxon>Bacteria</taxon>
        <taxon>Pseudomonadati</taxon>
        <taxon>Pseudomonadota</taxon>
        <taxon>Gammaproteobacteria</taxon>
        <taxon>Thiotrichales</taxon>
        <taxon>Piscirickettsiaceae</taxon>
        <taxon>Thiomicrorhabdus</taxon>
    </lineage>
</organism>
<keyword evidence="7" id="KW-0732">Signal</keyword>
<evidence type="ECO:0000313" key="9">
    <source>
        <dbReference type="EMBL" id="MBO1928201.1"/>
    </source>
</evidence>
<feature type="active site" description="Charge relay system" evidence="5">
    <location>
        <position position="220"/>
    </location>
</feature>
<keyword evidence="10" id="KW-1185">Reference proteome</keyword>
<dbReference type="PANTHER" id="PTHR43399">
    <property type="entry name" value="SUBTILISIN-RELATED"/>
    <property type="match status" value="1"/>
</dbReference>
<dbReference type="PANTHER" id="PTHR43399:SF4">
    <property type="entry name" value="CELL WALL-ASSOCIATED PROTEASE"/>
    <property type="match status" value="1"/>
</dbReference>
<evidence type="ECO:0000256" key="4">
    <source>
        <dbReference type="ARBA" id="ARBA00022825"/>
    </source>
</evidence>
<evidence type="ECO:0000256" key="1">
    <source>
        <dbReference type="ARBA" id="ARBA00011073"/>
    </source>
</evidence>
<dbReference type="PROSITE" id="PS51892">
    <property type="entry name" value="SUBTILASE"/>
    <property type="match status" value="1"/>
</dbReference>
<accession>A0ABS3Q7B8</accession>
<dbReference type="PROSITE" id="PS00138">
    <property type="entry name" value="SUBTILASE_SER"/>
    <property type="match status" value="1"/>
</dbReference>
<proteinExistence type="inferred from homology"/>
<dbReference type="InterPro" id="IPR023828">
    <property type="entry name" value="Peptidase_S8_Ser-AS"/>
</dbReference>
<feature type="signal peptide" evidence="7">
    <location>
        <begin position="1"/>
        <end position="23"/>
    </location>
</feature>
<comment type="similarity">
    <text evidence="1 5 6">Belongs to the peptidase S8 family.</text>
</comment>
<gene>
    <name evidence="9" type="ORF">J3998_11505</name>
</gene>
<comment type="caution">
    <text evidence="9">The sequence shown here is derived from an EMBL/GenBank/DDBJ whole genome shotgun (WGS) entry which is preliminary data.</text>
</comment>
<dbReference type="PRINTS" id="PR00723">
    <property type="entry name" value="SUBTILISIN"/>
</dbReference>
<evidence type="ECO:0000256" key="7">
    <source>
        <dbReference type="SAM" id="SignalP"/>
    </source>
</evidence>
<keyword evidence="2 5" id="KW-0645">Protease</keyword>
<dbReference type="InterPro" id="IPR023827">
    <property type="entry name" value="Peptidase_S8_Asp-AS"/>
</dbReference>
<dbReference type="Proteomes" id="UP000664835">
    <property type="component" value="Unassembled WGS sequence"/>
</dbReference>